<name>A0ABV3Y1A3_9ACTN</name>
<sequence length="106" mass="11681">MTLRDQALQQLTDFHQRQVVETLADVQGLPDDHPIWATVALLGTVIAKAGEGSDVHAELEATAQLNRQMPTFLARLEEVLASTQRTLTSIEARLGRLEARPQSPAR</sequence>
<protein>
    <submittedName>
        <fullName evidence="2">Uncharacterized protein</fullName>
    </submittedName>
</protein>
<dbReference type="EMBL" id="JBFSHR010000015">
    <property type="protein sequence ID" value="MEX6429353.1"/>
    <property type="molecule type" value="Genomic_DNA"/>
</dbReference>
<dbReference type="RefSeq" id="WP_276990013.1">
    <property type="nucleotide sequence ID" value="NZ_JBFSHR010000015.1"/>
</dbReference>
<evidence type="ECO:0000313" key="3">
    <source>
        <dbReference type="Proteomes" id="UP001560267"/>
    </source>
</evidence>
<proteinExistence type="predicted"/>
<reference evidence="2 3" key="1">
    <citation type="submission" date="2024-07" db="EMBL/GenBank/DDBJ databases">
        <title>Draft Genome Sequence of Ferrimicrobium acidiphilum Strain YE2023, Isolated from a Pulp of Bioleach Reactor.</title>
        <authorList>
            <person name="Elkina Y.A."/>
            <person name="Bulaeva A.G."/>
            <person name="Beletsky A.V."/>
            <person name="Mardanov A.V."/>
        </authorList>
    </citation>
    <scope>NUCLEOTIDE SEQUENCE [LARGE SCALE GENOMIC DNA]</scope>
    <source>
        <strain evidence="2 3">YE2023</strain>
    </source>
</reference>
<accession>A0ABV3Y1A3</accession>
<evidence type="ECO:0000256" key="1">
    <source>
        <dbReference type="SAM" id="Coils"/>
    </source>
</evidence>
<evidence type="ECO:0000313" key="2">
    <source>
        <dbReference type="EMBL" id="MEX6429353.1"/>
    </source>
</evidence>
<keyword evidence="1" id="KW-0175">Coiled coil</keyword>
<comment type="caution">
    <text evidence="2">The sequence shown here is derived from an EMBL/GenBank/DDBJ whole genome shotgun (WGS) entry which is preliminary data.</text>
</comment>
<keyword evidence="3" id="KW-1185">Reference proteome</keyword>
<gene>
    <name evidence="2" type="ORF">AB6A68_05805</name>
</gene>
<organism evidence="2 3">
    <name type="scientific">Ferrimicrobium acidiphilum</name>
    <dbReference type="NCBI Taxonomy" id="121039"/>
    <lineage>
        <taxon>Bacteria</taxon>
        <taxon>Bacillati</taxon>
        <taxon>Actinomycetota</taxon>
        <taxon>Acidimicrobiia</taxon>
        <taxon>Acidimicrobiales</taxon>
        <taxon>Acidimicrobiaceae</taxon>
        <taxon>Ferrimicrobium</taxon>
    </lineage>
</organism>
<feature type="coiled-coil region" evidence="1">
    <location>
        <begin position="73"/>
        <end position="100"/>
    </location>
</feature>
<dbReference type="Proteomes" id="UP001560267">
    <property type="component" value="Unassembled WGS sequence"/>
</dbReference>